<accession>A0A517XTZ0</accession>
<proteinExistence type="predicted"/>
<dbReference type="EMBL" id="CP036273">
    <property type="protein sequence ID" value="QDU20988.1"/>
    <property type="molecule type" value="Genomic_DNA"/>
</dbReference>
<evidence type="ECO:0000313" key="2">
    <source>
        <dbReference type="Proteomes" id="UP000319576"/>
    </source>
</evidence>
<dbReference type="KEGG" id="uli:ETAA1_29510"/>
<organism evidence="1 2">
    <name type="scientific">Urbifossiella limnaea</name>
    <dbReference type="NCBI Taxonomy" id="2528023"/>
    <lineage>
        <taxon>Bacteria</taxon>
        <taxon>Pseudomonadati</taxon>
        <taxon>Planctomycetota</taxon>
        <taxon>Planctomycetia</taxon>
        <taxon>Gemmatales</taxon>
        <taxon>Gemmataceae</taxon>
        <taxon>Urbifossiella</taxon>
    </lineage>
</organism>
<gene>
    <name evidence="1" type="ORF">ETAA1_29510</name>
</gene>
<reference evidence="1 2" key="1">
    <citation type="submission" date="2019-02" db="EMBL/GenBank/DDBJ databases">
        <title>Deep-cultivation of Planctomycetes and their phenomic and genomic characterization uncovers novel biology.</title>
        <authorList>
            <person name="Wiegand S."/>
            <person name="Jogler M."/>
            <person name="Boedeker C."/>
            <person name="Pinto D."/>
            <person name="Vollmers J."/>
            <person name="Rivas-Marin E."/>
            <person name="Kohn T."/>
            <person name="Peeters S.H."/>
            <person name="Heuer A."/>
            <person name="Rast P."/>
            <person name="Oberbeckmann S."/>
            <person name="Bunk B."/>
            <person name="Jeske O."/>
            <person name="Meyerdierks A."/>
            <person name="Storesund J.E."/>
            <person name="Kallscheuer N."/>
            <person name="Luecker S."/>
            <person name="Lage O.M."/>
            <person name="Pohl T."/>
            <person name="Merkel B.J."/>
            <person name="Hornburger P."/>
            <person name="Mueller R.-W."/>
            <person name="Bruemmer F."/>
            <person name="Labrenz M."/>
            <person name="Spormann A.M."/>
            <person name="Op den Camp H."/>
            <person name="Overmann J."/>
            <person name="Amann R."/>
            <person name="Jetten M.S.M."/>
            <person name="Mascher T."/>
            <person name="Medema M.H."/>
            <person name="Devos D.P."/>
            <person name="Kaster A.-K."/>
            <person name="Ovreas L."/>
            <person name="Rohde M."/>
            <person name="Galperin M.Y."/>
            <person name="Jogler C."/>
        </authorList>
    </citation>
    <scope>NUCLEOTIDE SEQUENCE [LARGE SCALE GENOMIC DNA]</scope>
    <source>
        <strain evidence="1 2">ETA_A1</strain>
    </source>
</reference>
<sequence length="125" mass="13985">MRGLRYCSATRGDAVGWDRKKRGSGTGYFYLSVRTPAGVRKLYFGRRTAGHLAAAVVEQRRQARQAAWKVIREERAATAEADRLAAELTAAAEALSAAWLVLTGHERRRGEWRKRRGKEAEGRNA</sequence>
<dbReference type="AlphaFoldDB" id="A0A517XTZ0"/>
<name>A0A517XTZ0_9BACT</name>
<evidence type="ECO:0000313" key="1">
    <source>
        <dbReference type="EMBL" id="QDU20988.1"/>
    </source>
</evidence>
<dbReference type="Proteomes" id="UP000319576">
    <property type="component" value="Chromosome"/>
</dbReference>
<protein>
    <submittedName>
        <fullName evidence="1">Uncharacterized protein</fullName>
    </submittedName>
</protein>
<keyword evidence="2" id="KW-1185">Reference proteome</keyword>